<reference evidence="12 13" key="1">
    <citation type="submission" date="2015-06" db="EMBL/GenBank/DDBJ databases">
        <title>Genome sequence of Pseudoalteromonas peptidolytica.</title>
        <authorList>
            <person name="Xie B.-B."/>
            <person name="Rong J.-C."/>
            <person name="Qin Q.-L."/>
            <person name="Zhang Y.-Z."/>
        </authorList>
    </citation>
    <scope>NUCLEOTIDE SEQUENCE [LARGE SCALE GENOMIC DNA]</scope>
    <source>
        <strain evidence="12 13">F12-50-A1</strain>
    </source>
</reference>
<feature type="active site" description="Nucleophile; methyl group acceptor" evidence="9">
    <location>
        <position position="120"/>
    </location>
</feature>
<keyword evidence="7 9" id="KW-0234">DNA repair</keyword>
<keyword evidence="13" id="KW-1185">Reference proteome</keyword>
<dbReference type="InterPro" id="IPR001497">
    <property type="entry name" value="MethylDNA_cys_MeTrfase_AS"/>
</dbReference>
<dbReference type="AlphaFoldDB" id="A0A8I0T7Q3"/>
<comment type="similarity">
    <text evidence="2 9">Belongs to the MGMT family.</text>
</comment>
<evidence type="ECO:0000256" key="9">
    <source>
        <dbReference type="HAMAP-Rule" id="MF_00772"/>
    </source>
</evidence>
<dbReference type="GO" id="GO:0032259">
    <property type="term" value="P:methylation"/>
    <property type="evidence" value="ECO:0007669"/>
    <property type="project" value="UniProtKB-KW"/>
</dbReference>
<evidence type="ECO:0000259" key="10">
    <source>
        <dbReference type="Pfam" id="PF01035"/>
    </source>
</evidence>
<gene>
    <name evidence="12" type="primary">ogt</name>
    <name evidence="12" type="ORF">PPEP_b0178</name>
</gene>
<dbReference type="PANTHER" id="PTHR10815">
    <property type="entry name" value="METHYLATED-DNA--PROTEIN-CYSTEINE METHYLTRANSFERASE"/>
    <property type="match status" value="1"/>
</dbReference>
<evidence type="ECO:0000256" key="3">
    <source>
        <dbReference type="ARBA" id="ARBA00022490"/>
    </source>
</evidence>
<dbReference type="Pfam" id="PF01035">
    <property type="entry name" value="DNA_binding_1"/>
    <property type="match status" value="1"/>
</dbReference>
<dbReference type="Gene3D" id="3.30.160.70">
    <property type="entry name" value="Methylated DNA-protein cysteine methyltransferase domain"/>
    <property type="match status" value="1"/>
</dbReference>
<comment type="catalytic activity">
    <reaction evidence="1 9">
        <text>a 4-O-methyl-thymidine in DNA + L-cysteinyl-[protein] = a thymidine in DNA + S-methyl-L-cysteinyl-[protein]</text>
        <dbReference type="Rhea" id="RHEA:53428"/>
        <dbReference type="Rhea" id="RHEA-COMP:10131"/>
        <dbReference type="Rhea" id="RHEA-COMP:10132"/>
        <dbReference type="Rhea" id="RHEA-COMP:13555"/>
        <dbReference type="Rhea" id="RHEA-COMP:13556"/>
        <dbReference type="ChEBI" id="CHEBI:29950"/>
        <dbReference type="ChEBI" id="CHEBI:82612"/>
        <dbReference type="ChEBI" id="CHEBI:137386"/>
        <dbReference type="ChEBI" id="CHEBI:137387"/>
        <dbReference type="EC" id="2.1.1.63"/>
    </reaction>
</comment>
<dbReference type="FunFam" id="1.10.10.10:FF:000214">
    <property type="entry name" value="Methylated-DNA--protein-cysteine methyltransferase"/>
    <property type="match status" value="1"/>
</dbReference>
<comment type="function">
    <text evidence="9">Involved in the cellular defense against the biological effects of O6-methylguanine (O6-MeG) and O4-methylthymine (O4-MeT) in DNA. Repairs the methylated nucleobase in DNA by stoichiometrically transferring the methyl group to a cysteine residue in the enzyme. This is a suicide reaction: the enzyme is irreversibly inactivated.</text>
</comment>
<comment type="miscellaneous">
    <text evidence="9">This enzyme catalyzes only one turnover and therefore is not strictly catalytic. According to one definition, an enzyme is a biocatalyst that acts repeatedly and over many reaction cycles.</text>
</comment>
<feature type="domain" description="Methylguanine DNA methyltransferase ribonuclease-like" evidence="11">
    <location>
        <begin position="1"/>
        <end position="64"/>
    </location>
</feature>
<dbReference type="GO" id="GO:0003908">
    <property type="term" value="F:methylated-DNA-[protein]-cysteine S-methyltransferase activity"/>
    <property type="evidence" value="ECO:0007669"/>
    <property type="project" value="UniProtKB-UniRule"/>
</dbReference>
<organism evidence="12 13">
    <name type="scientific">Pseudoalteromonas peptidolytica F12-50-A1</name>
    <dbReference type="NCBI Taxonomy" id="1315280"/>
    <lineage>
        <taxon>Bacteria</taxon>
        <taxon>Pseudomonadati</taxon>
        <taxon>Pseudomonadota</taxon>
        <taxon>Gammaproteobacteria</taxon>
        <taxon>Alteromonadales</taxon>
        <taxon>Pseudoalteromonadaceae</taxon>
        <taxon>Pseudoalteromonas</taxon>
    </lineage>
</organism>
<dbReference type="InterPro" id="IPR036631">
    <property type="entry name" value="MGMT_N_sf"/>
</dbReference>
<dbReference type="Gene3D" id="1.10.10.10">
    <property type="entry name" value="Winged helix-like DNA-binding domain superfamily/Winged helix DNA-binding domain"/>
    <property type="match status" value="1"/>
</dbReference>
<dbReference type="PROSITE" id="PS00374">
    <property type="entry name" value="MGMT"/>
    <property type="match status" value="1"/>
</dbReference>
<name>A0A8I0T7Q3_9GAMM</name>
<dbReference type="InterPro" id="IPR023546">
    <property type="entry name" value="MGMT"/>
</dbReference>
<comment type="subcellular location">
    <subcellularLocation>
        <location evidence="9">Cytoplasm</location>
    </subcellularLocation>
</comment>
<dbReference type="InterPro" id="IPR036388">
    <property type="entry name" value="WH-like_DNA-bd_sf"/>
</dbReference>
<evidence type="ECO:0000259" key="11">
    <source>
        <dbReference type="Pfam" id="PF02870"/>
    </source>
</evidence>
<dbReference type="InterPro" id="IPR036217">
    <property type="entry name" value="MethylDNA_cys_MeTrfase_DNAb"/>
</dbReference>
<evidence type="ECO:0000256" key="5">
    <source>
        <dbReference type="ARBA" id="ARBA00022679"/>
    </source>
</evidence>
<evidence type="ECO:0000256" key="4">
    <source>
        <dbReference type="ARBA" id="ARBA00022603"/>
    </source>
</evidence>
<dbReference type="RefSeq" id="WP_147390482.1">
    <property type="nucleotide sequence ID" value="NZ_AQHF01000033.1"/>
</dbReference>
<protein>
    <recommendedName>
        <fullName evidence="9">Methylated-DNA--protein-cysteine methyltransferase</fullName>
        <ecNumber evidence="9">2.1.1.63</ecNumber>
    </recommendedName>
    <alternativeName>
        <fullName evidence="9">6-O-methylguanine-DNA methyltransferase</fullName>
        <shortName evidence="9">MGMT</shortName>
    </alternativeName>
    <alternativeName>
        <fullName evidence="9">O-6-methylguanine-DNA-alkyltransferase</fullName>
    </alternativeName>
</protein>
<dbReference type="InterPro" id="IPR008332">
    <property type="entry name" value="MethylG_MeTrfase_N"/>
</dbReference>
<sequence length="153" mass="16920">MIETTLASPVGEWIIQASDKGLSYVGFFPKTRYEYGENQHSTMAKCQLREYFAGKRKQFDVSLDVAGTDFQKQVWHVLAKVPFGATYSYGWIAKQLANPNAVRAVGAANGKNPISIIVPCHRIIGTNGKLTGYAGGIEAKRWLLQHEGVICEK</sequence>
<dbReference type="Proteomes" id="UP000660708">
    <property type="component" value="Unassembled WGS sequence"/>
</dbReference>
<dbReference type="EMBL" id="AQHF01000033">
    <property type="protein sequence ID" value="MBE0348439.1"/>
    <property type="molecule type" value="Genomic_DNA"/>
</dbReference>
<dbReference type="HAMAP" id="MF_00772">
    <property type="entry name" value="OGT"/>
    <property type="match status" value="1"/>
</dbReference>
<evidence type="ECO:0000256" key="7">
    <source>
        <dbReference type="ARBA" id="ARBA00023204"/>
    </source>
</evidence>
<evidence type="ECO:0000256" key="1">
    <source>
        <dbReference type="ARBA" id="ARBA00001286"/>
    </source>
</evidence>
<keyword evidence="5 9" id="KW-0808">Transferase</keyword>
<evidence type="ECO:0000256" key="2">
    <source>
        <dbReference type="ARBA" id="ARBA00008711"/>
    </source>
</evidence>
<evidence type="ECO:0000256" key="6">
    <source>
        <dbReference type="ARBA" id="ARBA00022763"/>
    </source>
</evidence>
<feature type="domain" description="Methylated-DNA-[protein]-cysteine S-methyltransferase DNA binding" evidence="10">
    <location>
        <begin position="69"/>
        <end position="149"/>
    </location>
</feature>
<keyword evidence="4 9" id="KW-0489">Methyltransferase</keyword>
<dbReference type="Pfam" id="PF02870">
    <property type="entry name" value="Methyltransf_1N"/>
    <property type="match status" value="1"/>
</dbReference>
<evidence type="ECO:0000313" key="12">
    <source>
        <dbReference type="EMBL" id="MBE0348439.1"/>
    </source>
</evidence>
<proteinExistence type="inferred from homology"/>
<evidence type="ECO:0000313" key="13">
    <source>
        <dbReference type="Proteomes" id="UP000660708"/>
    </source>
</evidence>
<evidence type="ECO:0000256" key="8">
    <source>
        <dbReference type="ARBA" id="ARBA00049348"/>
    </source>
</evidence>
<dbReference type="EC" id="2.1.1.63" evidence="9"/>
<keyword evidence="6 9" id="KW-0227">DNA damage</keyword>
<dbReference type="GO" id="GO:0005737">
    <property type="term" value="C:cytoplasm"/>
    <property type="evidence" value="ECO:0007669"/>
    <property type="project" value="UniProtKB-SubCell"/>
</dbReference>
<comment type="caution">
    <text evidence="12">The sequence shown here is derived from an EMBL/GenBank/DDBJ whole genome shotgun (WGS) entry which is preliminary data.</text>
</comment>
<comment type="catalytic activity">
    <reaction evidence="8 9">
        <text>a 6-O-methyl-2'-deoxyguanosine in DNA + L-cysteinyl-[protein] = S-methyl-L-cysteinyl-[protein] + a 2'-deoxyguanosine in DNA</text>
        <dbReference type="Rhea" id="RHEA:24000"/>
        <dbReference type="Rhea" id="RHEA-COMP:10131"/>
        <dbReference type="Rhea" id="RHEA-COMP:10132"/>
        <dbReference type="Rhea" id="RHEA-COMP:11367"/>
        <dbReference type="Rhea" id="RHEA-COMP:11368"/>
        <dbReference type="ChEBI" id="CHEBI:29950"/>
        <dbReference type="ChEBI" id="CHEBI:82612"/>
        <dbReference type="ChEBI" id="CHEBI:85445"/>
        <dbReference type="ChEBI" id="CHEBI:85448"/>
        <dbReference type="EC" id="2.1.1.63"/>
    </reaction>
</comment>
<dbReference type="CDD" id="cd06445">
    <property type="entry name" value="ATase"/>
    <property type="match status" value="1"/>
</dbReference>
<keyword evidence="3 9" id="KW-0963">Cytoplasm</keyword>
<dbReference type="SUPFAM" id="SSF46767">
    <property type="entry name" value="Methylated DNA-protein cysteine methyltransferase, C-terminal domain"/>
    <property type="match status" value="1"/>
</dbReference>
<dbReference type="PANTHER" id="PTHR10815:SF5">
    <property type="entry name" value="METHYLATED-DNA--PROTEIN-CYSTEINE METHYLTRANSFERASE"/>
    <property type="match status" value="1"/>
</dbReference>
<dbReference type="SUPFAM" id="SSF53155">
    <property type="entry name" value="Methylated DNA-protein cysteine methyltransferase domain"/>
    <property type="match status" value="1"/>
</dbReference>
<dbReference type="InterPro" id="IPR014048">
    <property type="entry name" value="MethylDNA_cys_MeTrfase_DNA-bd"/>
</dbReference>
<dbReference type="GO" id="GO:0006307">
    <property type="term" value="P:DNA alkylation repair"/>
    <property type="evidence" value="ECO:0007669"/>
    <property type="project" value="UniProtKB-UniRule"/>
</dbReference>
<dbReference type="NCBIfam" id="TIGR00589">
    <property type="entry name" value="ogt"/>
    <property type="match status" value="1"/>
</dbReference>
<accession>A0A8I0T7Q3</accession>